<dbReference type="AlphaFoldDB" id="A0A0X3NU75"/>
<proteinExistence type="predicted"/>
<sequence>MGKGTTHNTCGFVLTFHEIMFRIKAGVRVKFSVRLKFEVKVRVRVRVINRLRVKVIIVLPEGFRGGGVRIEMRAYFYASVNTQVYLLFLKFTVRPPILSELSGYYSRALFRRLYKAIQTNNCQRNVHIKMVRNTAGSYHKWDILRRSSQRQYLIKPSAVRSTVVNLAMFSSRLSVLRSRPATASLFAAAIDQFLMN</sequence>
<organism evidence="1">
    <name type="scientific">Schistocephalus solidus</name>
    <name type="common">Tapeworm</name>
    <dbReference type="NCBI Taxonomy" id="70667"/>
    <lineage>
        <taxon>Eukaryota</taxon>
        <taxon>Metazoa</taxon>
        <taxon>Spiralia</taxon>
        <taxon>Lophotrochozoa</taxon>
        <taxon>Platyhelminthes</taxon>
        <taxon>Cestoda</taxon>
        <taxon>Eucestoda</taxon>
        <taxon>Diphyllobothriidea</taxon>
        <taxon>Diphyllobothriidae</taxon>
        <taxon>Schistocephalus</taxon>
    </lineage>
</organism>
<reference evidence="1" key="1">
    <citation type="submission" date="2016-01" db="EMBL/GenBank/DDBJ databases">
        <title>Reference transcriptome for the parasite Schistocephalus solidus: insights into the molecular evolution of parasitism.</title>
        <authorList>
            <person name="Hebert F.O."/>
            <person name="Grambauer S."/>
            <person name="Barber I."/>
            <person name="Landry C.R."/>
            <person name="Aubin-Horth N."/>
        </authorList>
    </citation>
    <scope>NUCLEOTIDE SEQUENCE</scope>
</reference>
<evidence type="ECO:0000313" key="1">
    <source>
        <dbReference type="EMBL" id="JAP42903.1"/>
    </source>
</evidence>
<protein>
    <submittedName>
        <fullName evidence="1">Uncharacterized protein</fullName>
    </submittedName>
</protein>
<dbReference type="EMBL" id="GEEE01020322">
    <property type="protein sequence ID" value="JAP42903.1"/>
    <property type="molecule type" value="Transcribed_RNA"/>
</dbReference>
<name>A0A0X3NU75_SCHSO</name>
<gene>
    <name evidence="1" type="ORF">TR167072</name>
</gene>
<accession>A0A0X3NU75</accession>